<evidence type="ECO:0000256" key="1">
    <source>
        <dbReference type="SAM" id="MobiDB-lite"/>
    </source>
</evidence>
<feature type="compositionally biased region" description="Basic and acidic residues" evidence="1">
    <location>
        <begin position="78"/>
        <end position="89"/>
    </location>
</feature>
<dbReference type="SUPFAM" id="SSF57756">
    <property type="entry name" value="Retrovirus zinc finger-like domains"/>
    <property type="match status" value="1"/>
</dbReference>
<dbReference type="AlphaFoldDB" id="A0ABD2ASI2"/>
<dbReference type="InterPro" id="IPR036875">
    <property type="entry name" value="Znf_CCHC_sf"/>
</dbReference>
<keyword evidence="3" id="KW-1185">Reference proteome</keyword>
<reference evidence="2 3" key="1">
    <citation type="journal article" date="2024" name="Ann. Entomol. Soc. Am.">
        <title>Genomic analyses of the southern and eastern yellowjacket wasps (Hymenoptera: Vespidae) reveal evolutionary signatures of social life.</title>
        <authorList>
            <person name="Catto M.A."/>
            <person name="Caine P.B."/>
            <person name="Orr S.E."/>
            <person name="Hunt B.G."/>
            <person name="Goodisman M.A.D."/>
        </authorList>
    </citation>
    <scope>NUCLEOTIDE SEQUENCE [LARGE SCALE GENOMIC DNA]</scope>
    <source>
        <strain evidence="2">232</strain>
        <tissue evidence="2">Head and thorax</tissue>
    </source>
</reference>
<comment type="caution">
    <text evidence="2">The sequence shown here is derived from an EMBL/GenBank/DDBJ whole genome shotgun (WGS) entry which is preliminary data.</text>
</comment>
<gene>
    <name evidence="2" type="ORF">V1477_019424</name>
</gene>
<organism evidence="2 3">
    <name type="scientific">Vespula maculifrons</name>
    <name type="common">Eastern yellow jacket</name>
    <name type="synonym">Wasp</name>
    <dbReference type="NCBI Taxonomy" id="7453"/>
    <lineage>
        <taxon>Eukaryota</taxon>
        <taxon>Metazoa</taxon>
        <taxon>Ecdysozoa</taxon>
        <taxon>Arthropoda</taxon>
        <taxon>Hexapoda</taxon>
        <taxon>Insecta</taxon>
        <taxon>Pterygota</taxon>
        <taxon>Neoptera</taxon>
        <taxon>Endopterygota</taxon>
        <taxon>Hymenoptera</taxon>
        <taxon>Apocrita</taxon>
        <taxon>Aculeata</taxon>
        <taxon>Vespoidea</taxon>
        <taxon>Vespidae</taxon>
        <taxon>Vespinae</taxon>
        <taxon>Vespula</taxon>
    </lineage>
</organism>
<evidence type="ECO:0000313" key="3">
    <source>
        <dbReference type="Proteomes" id="UP001607303"/>
    </source>
</evidence>
<accession>A0ABD2ASI2</accession>
<proteinExistence type="predicted"/>
<protein>
    <recommendedName>
        <fullName evidence="4">CCHC-type domain-containing protein</fullName>
    </recommendedName>
</protein>
<feature type="region of interest" description="Disordered" evidence="1">
    <location>
        <begin position="78"/>
        <end position="106"/>
    </location>
</feature>
<name>A0ABD2ASI2_VESMC</name>
<dbReference type="Proteomes" id="UP001607303">
    <property type="component" value="Unassembled WGS sequence"/>
</dbReference>
<sequence length="214" mass="25040">MISSNLLPKTCTYCKKLGHIKKECYKFKREQQIQSEENPPLPPQSSPLHLPLLYINYDPTPINIDHNIDECRKKLWHDKNSERNDKNSEKANNPPRKGAPLEANQQQRPTITITADVLSTFEHFINRYLFKRFKTKNDVFSRQGFEPNILKINKAVEYLLCEEINKIIPNGIIEETITTYGSCIVDMYGHPVEFYVVPNSFPFFEADFFRNSLR</sequence>
<evidence type="ECO:0008006" key="4">
    <source>
        <dbReference type="Google" id="ProtNLM"/>
    </source>
</evidence>
<dbReference type="Gene3D" id="4.10.60.10">
    <property type="entry name" value="Zinc finger, CCHC-type"/>
    <property type="match status" value="1"/>
</dbReference>
<dbReference type="EMBL" id="JAYRBN010000114">
    <property type="protein sequence ID" value="KAL2723573.1"/>
    <property type="molecule type" value="Genomic_DNA"/>
</dbReference>
<evidence type="ECO:0000313" key="2">
    <source>
        <dbReference type="EMBL" id="KAL2723573.1"/>
    </source>
</evidence>